<sequence length="153" mass="18200">MLRMRTTPEFLKISEHDLKAVHSQFVHSLAYKRDNTVTIIFSLIYKEYIRDPRCYRANQVVRRKWQLLSFSDALTHCRTAGYVITHLSRNFGNVISPYMEIYFSMTTTKSQCIRKRHDYSLVIVTISNHVFSLRLKRHAQGKFTNYAKNFQMI</sequence>
<dbReference type="Proteomes" id="UP000037069">
    <property type="component" value="Unassembled WGS sequence"/>
</dbReference>
<protein>
    <submittedName>
        <fullName evidence="1">Uncharacterized protein</fullName>
    </submittedName>
</protein>
<evidence type="ECO:0000313" key="2">
    <source>
        <dbReference type="Proteomes" id="UP000037069"/>
    </source>
</evidence>
<name>A0A0L0CB10_LUCCU</name>
<comment type="caution">
    <text evidence="1">The sequence shown here is derived from an EMBL/GenBank/DDBJ whole genome shotgun (WGS) entry which is preliminary data.</text>
</comment>
<accession>A0A0L0CB10</accession>
<proteinExistence type="predicted"/>
<gene>
    <name evidence="1" type="ORF">FF38_06566</name>
</gene>
<dbReference type="EMBL" id="JRES01000668">
    <property type="protein sequence ID" value="KNC29405.1"/>
    <property type="molecule type" value="Genomic_DNA"/>
</dbReference>
<dbReference type="AlphaFoldDB" id="A0A0L0CB10"/>
<evidence type="ECO:0000313" key="1">
    <source>
        <dbReference type="EMBL" id="KNC29405.1"/>
    </source>
</evidence>
<keyword evidence="2" id="KW-1185">Reference proteome</keyword>
<organism evidence="1 2">
    <name type="scientific">Lucilia cuprina</name>
    <name type="common">Green bottle fly</name>
    <name type="synonym">Australian sheep blowfly</name>
    <dbReference type="NCBI Taxonomy" id="7375"/>
    <lineage>
        <taxon>Eukaryota</taxon>
        <taxon>Metazoa</taxon>
        <taxon>Ecdysozoa</taxon>
        <taxon>Arthropoda</taxon>
        <taxon>Hexapoda</taxon>
        <taxon>Insecta</taxon>
        <taxon>Pterygota</taxon>
        <taxon>Neoptera</taxon>
        <taxon>Endopterygota</taxon>
        <taxon>Diptera</taxon>
        <taxon>Brachycera</taxon>
        <taxon>Muscomorpha</taxon>
        <taxon>Oestroidea</taxon>
        <taxon>Calliphoridae</taxon>
        <taxon>Luciliinae</taxon>
        <taxon>Lucilia</taxon>
    </lineage>
</organism>
<reference evidence="1 2" key="1">
    <citation type="journal article" date="2015" name="Nat. Commun.">
        <title>Lucilia cuprina genome unlocks parasitic fly biology to underpin future interventions.</title>
        <authorList>
            <person name="Anstead C.A."/>
            <person name="Korhonen P.K."/>
            <person name="Young N.D."/>
            <person name="Hall R.S."/>
            <person name="Jex A.R."/>
            <person name="Murali S.C."/>
            <person name="Hughes D.S."/>
            <person name="Lee S.F."/>
            <person name="Perry T."/>
            <person name="Stroehlein A.J."/>
            <person name="Ansell B.R."/>
            <person name="Breugelmans B."/>
            <person name="Hofmann A."/>
            <person name="Qu J."/>
            <person name="Dugan S."/>
            <person name="Lee S.L."/>
            <person name="Chao H."/>
            <person name="Dinh H."/>
            <person name="Han Y."/>
            <person name="Doddapaneni H.V."/>
            <person name="Worley K.C."/>
            <person name="Muzny D.M."/>
            <person name="Ioannidis P."/>
            <person name="Waterhouse R.M."/>
            <person name="Zdobnov E.M."/>
            <person name="James P.J."/>
            <person name="Bagnall N.H."/>
            <person name="Kotze A.C."/>
            <person name="Gibbs R.A."/>
            <person name="Richards S."/>
            <person name="Batterham P."/>
            <person name="Gasser R.B."/>
        </authorList>
    </citation>
    <scope>NUCLEOTIDE SEQUENCE [LARGE SCALE GENOMIC DNA]</scope>
    <source>
        <strain evidence="1 2">LS</strain>
        <tissue evidence="1">Full body</tissue>
    </source>
</reference>